<sequence>MLEIRSLTDDDLEDAMELSTQVGWNQIGADWERFLSLSPEGCFAGTVDGELVATTTVITYGDDVSWIGMVLVDEDHRSQGYGGQIFERGLEYARERGGDIVGLDATHLGEPIYQKYGFEGVATVFRWRGTLREHEPGSLECDERAPCVERLESRHVDTLCEFDRRHVGTDRSALFRKLLAEPDVRGYYASDSPDSSRLDGYAIARPGRTGWQIGPIVTADSSAIGPLLRTVSIELDGRDVIVDAPERDPVTSQLESIGLSRDRELVRMTYPTTEPALLTDSVRSFVDFAFG</sequence>
<dbReference type="GO" id="GO:0016747">
    <property type="term" value="F:acyltransferase activity, transferring groups other than amino-acyl groups"/>
    <property type="evidence" value="ECO:0007669"/>
    <property type="project" value="InterPro"/>
</dbReference>
<dbReference type="InterPro" id="IPR000182">
    <property type="entry name" value="GNAT_dom"/>
</dbReference>
<comment type="caution">
    <text evidence="2">The sequence shown here is derived from an EMBL/GenBank/DDBJ whole genome shotgun (WGS) entry which is preliminary data.</text>
</comment>
<feature type="domain" description="N-acetyltransferase" evidence="1">
    <location>
        <begin position="2"/>
        <end position="142"/>
    </location>
</feature>
<organism evidence="2 3">
    <name type="scientific">Natronoglomus mannanivorans</name>
    <dbReference type="NCBI Taxonomy" id="2979990"/>
    <lineage>
        <taxon>Archaea</taxon>
        <taxon>Methanobacteriati</taxon>
        <taxon>Methanobacteriota</taxon>
        <taxon>Stenosarchaea group</taxon>
        <taxon>Halobacteria</taxon>
        <taxon>Halobacteriales</taxon>
        <taxon>Natrialbaceae</taxon>
        <taxon>Natronoglomus</taxon>
    </lineage>
</organism>
<dbReference type="Gene3D" id="3.40.630.90">
    <property type="match status" value="1"/>
</dbReference>
<proteinExistence type="predicted"/>
<evidence type="ECO:0000259" key="1">
    <source>
        <dbReference type="PROSITE" id="PS51186"/>
    </source>
</evidence>
<dbReference type="Pfam" id="PF00583">
    <property type="entry name" value="Acetyltransf_1"/>
    <property type="match status" value="1"/>
</dbReference>
<dbReference type="EC" id="2.3.1.-" evidence="2"/>
<gene>
    <name evidence="2" type="ORF">OB960_17900</name>
</gene>
<dbReference type="EMBL" id="JAOPKA010000014">
    <property type="protein sequence ID" value="MCU4743264.1"/>
    <property type="molecule type" value="Genomic_DNA"/>
</dbReference>
<dbReference type="PANTHER" id="PTHR47237:SF2">
    <property type="entry name" value="BLL4206 PROTEIN"/>
    <property type="match status" value="1"/>
</dbReference>
<evidence type="ECO:0000313" key="2">
    <source>
        <dbReference type="EMBL" id="MCU4743264.1"/>
    </source>
</evidence>
<dbReference type="PANTHER" id="PTHR47237">
    <property type="entry name" value="SLL0310 PROTEIN"/>
    <property type="match status" value="1"/>
</dbReference>
<dbReference type="Gene3D" id="3.40.630.30">
    <property type="match status" value="1"/>
</dbReference>
<dbReference type="InterPro" id="IPR052729">
    <property type="entry name" value="Acyl/Acetyltrans_Enzymes"/>
</dbReference>
<dbReference type="SUPFAM" id="SSF55729">
    <property type="entry name" value="Acyl-CoA N-acyltransferases (Nat)"/>
    <property type="match status" value="1"/>
</dbReference>
<dbReference type="RefSeq" id="WP_338005082.1">
    <property type="nucleotide sequence ID" value="NZ_JAOPKA010000014.1"/>
</dbReference>
<protein>
    <submittedName>
        <fullName evidence="2">GNAT family N-acetyltransferase</fullName>
        <ecNumber evidence="2">2.3.1.-</ecNumber>
    </submittedName>
</protein>
<evidence type="ECO:0000313" key="3">
    <source>
        <dbReference type="Proteomes" id="UP001321018"/>
    </source>
</evidence>
<dbReference type="AlphaFoldDB" id="A0AAP2Z371"/>
<accession>A0AAP2Z371</accession>
<keyword evidence="2" id="KW-0012">Acyltransferase</keyword>
<dbReference type="PROSITE" id="PS51186">
    <property type="entry name" value="GNAT"/>
    <property type="match status" value="1"/>
</dbReference>
<name>A0AAP2Z371_9EURY</name>
<dbReference type="Proteomes" id="UP001321018">
    <property type="component" value="Unassembled WGS sequence"/>
</dbReference>
<dbReference type="CDD" id="cd04301">
    <property type="entry name" value="NAT_SF"/>
    <property type="match status" value="1"/>
</dbReference>
<reference evidence="2" key="1">
    <citation type="submission" date="2022-09" db="EMBL/GenBank/DDBJ databases">
        <title>Enrichment on poylsaccharides allowed isolation of novel metabolic and taxonomic groups of Haloarchaea.</title>
        <authorList>
            <person name="Sorokin D.Y."/>
            <person name="Elcheninov A.G."/>
            <person name="Khizhniak T.V."/>
            <person name="Kolganova T.V."/>
            <person name="Kublanov I.V."/>
        </authorList>
    </citation>
    <scope>NUCLEOTIDE SEQUENCE</scope>
    <source>
        <strain evidence="2">AArc-xg1-1</strain>
    </source>
</reference>
<dbReference type="Pfam" id="PF18014">
    <property type="entry name" value="Acetyltransf_18"/>
    <property type="match status" value="1"/>
</dbReference>
<dbReference type="InterPro" id="IPR041496">
    <property type="entry name" value="YitH/HolE_GNAT"/>
</dbReference>
<keyword evidence="2" id="KW-0808">Transferase</keyword>
<dbReference type="InterPro" id="IPR016181">
    <property type="entry name" value="Acyl_CoA_acyltransferase"/>
</dbReference>